<dbReference type="Gene3D" id="2.60.40.790">
    <property type="match status" value="1"/>
</dbReference>
<dbReference type="PROSITE" id="PS01031">
    <property type="entry name" value="SHSP"/>
    <property type="match status" value="1"/>
</dbReference>
<gene>
    <name evidence="4" type="ORF">SAMN05421739_103337</name>
</gene>
<evidence type="ECO:0000313" key="5">
    <source>
        <dbReference type="Proteomes" id="UP000198724"/>
    </source>
</evidence>
<dbReference type="InterPro" id="IPR002068">
    <property type="entry name" value="A-crystallin/Hsp20_dom"/>
</dbReference>
<feature type="domain" description="SHSP" evidence="3">
    <location>
        <begin position="41"/>
        <end position="147"/>
    </location>
</feature>
<evidence type="ECO:0000259" key="3">
    <source>
        <dbReference type="PROSITE" id="PS01031"/>
    </source>
</evidence>
<organism evidence="4 5">
    <name type="scientific">Pontibacter chinhatensis</name>
    <dbReference type="NCBI Taxonomy" id="1436961"/>
    <lineage>
        <taxon>Bacteria</taxon>
        <taxon>Pseudomonadati</taxon>
        <taxon>Bacteroidota</taxon>
        <taxon>Cytophagia</taxon>
        <taxon>Cytophagales</taxon>
        <taxon>Hymenobacteraceae</taxon>
        <taxon>Pontibacter</taxon>
    </lineage>
</organism>
<dbReference type="OrthoDB" id="954426at2"/>
<sequence>METGITFAKHKVKTMMEKEMKLIKDKEFLRNIAHQINLLNTIGGGVSETYVDIKKYKRGAVINVWAAGVSPELFKVVLHQNQLTVFSVLHNPENPEMAAPLFNRTFILPPQVDLSRIEAVHEDGQLQVRLPYFEDINKPREIKIKQL</sequence>
<evidence type="ECO:0000256" key="2">
    <source>
        <dbReference type="RuleBase" id="RU003616"/>
    </source>
</evidence>
<keyword evidence="5" id="KW-1185">Reference proteome</keyword>
<dbReference type="Proteomes" id="UP000198724">
    <property type="component" value="Unassembled WGS sequence"/>
</dbReference>
<dbReference type="InterPro" id="IPR008978">
    <property type="entry name" value="HSP20-like_chaperone"/>
</dbReference>
<evidence type="ECO:0000313" key="4">
    <source>
        <dbReference type="EMBL" id="SFG70193.1"/>
    </source>
</evidence>
<dbReference type="Pfam" id="PF00011">
    <property type="entry name" value="HSP20"/>
    <property type="match status" value="1"/>
</dbReference>
<comment type="similarity">
    <text evidence="1 2">Belongs to the small heat shock protein (HSP20) family.</text>
</comment>
<accession>A0A1I2TZR9</accession>
<protein>
    <submittedName>
        <fullName evidence="4">Molecular chaperone IbpA, HSP20 family</fullName>
    </submittedName>
</protein>
<name>A0A1I2TZR9_9BACT</name>
<dbReference type="CDD" id="cd06464">
    <property type="entry name" value="ACD_sHsps-like"/>
    <property type="match status" value="1"/>
</dbReference>
<proteinExistence type="inferred from homology"/>
<reference evidence="5" key="1">
    <citation type="submission" date="2016-10" db="EMBL/GenBank/DDBJ databases">
        <authorList>
            <person name="Varghese N."/>
            <person name="Submissions S."/>
        </authorList>
    </citation>
    <scope>NUCLEOTIDE SEQUENCE [LARGE SCALE GENOMIC DNA]</scope>
    <source>
        <strain evidence="5">LP51</strain>
    </source>
</reference>
<dbReference type="STRING" id="1436961.SAMN05421739_103337"/>
<evidence type="ECO:0000256" key="1">
    <source>
        <dbReference type="PROSITE-ProRule" id="PRU00285"/>
    </source>
</evidence>
<dbReference type="EMBL" id="FOOT01000003">
    <property type="protein sequence ID" value="SFG70193.1"/>
    <property type="molecule type" value="Genomic_DNA"/>
</dbReference>
<dbReference type="AlphaFoldDB" id="A0A1I2TZR9"/>
<dbReference type="SUPFAM" id="SSF49764">
    <property type="entry name" value="HSP20-like chaperones"/>
    <property type="match status" value="1"/>
</dbReference>